<gene>
    <name evidence="5" type="ORF">SAMN05216197_13613</name>
</gene>
<evidence type="ECO:0000313" key="6">
    <source>
        <dbReference type="Proteomes" id="UP000182332"/>
    </source>
</evidence>
<dbReference type="Pfam" id="PF00929">
    <property type="entry name" value="RNase_T"/>
    <property type="match status" value="1"/>
</dbReference>
<keyword evidence="3 5" id="KW-0269">Exonuclease</keyword>
<dbReference type="Proteomes" id="UP000182332">
    <property type="component" value="Unassembled WGS sequence"/>
</dbReference>
<evidence type="ECO:0000259" key="4">
    <source>
        <dbReference type="SMART" id="SM00479"/>
    </source>
</evidence>
<dbReference type="CDD" id="cd06133">
    <property type="entry name" value="ERI-1_3'hExo_like"/>
    <property type="match status" value="1"/>
</dbReference>
<feature type="domain" description="Exonuclease" evidence="4">
    <location>
        <begin position="33"/>
        <end position="210"/>
    </location>
</feature>
<dbReference type="GO" id="GO:0000175">
    <property type="term" value="F:3'-5'-RNA exonuclease activity"/>
    <property type="evidence" value="ECO:0007669"/>
    <property type="project" value="InterPro"/>
</dbReference>
<dbReference type="Gene3D" id="3.30.420.10">
    <property type="entry name" value="Ribonuclease H-like superfamily/Ribonuclease H"/>
    <property type="match status" value="1"/>
</dbReference>
<dbReference type="PANTHER" id="PTHR23044:SF61">
    <property type="entry name" value="3'-5' EXORIBONUCLEASE 1-RELATED"/>
    <property type="match status" value="1"/>
</dbReference>
<dbReference type="PANTHER" id="PTHR23044">
    <property type="entry name" value="3'-5' EXONUCLEASE ERI1-RELATED"/>
    <property type="match status" value="1"/>
</dbReference>
<evidence type="ECO:0000313" key="5">
    <source>
        <dbReference type="EMBL" id="SET95346.1"/>
    </source>
</evidence>
<reference evidence="5 6" key="1">
    <citation type="submission" date="2016-10" db="EMBL/GenBank/DDBJ databases">
        <authorList>
            <person name="de Groot N.N."/>
        </authorList>
    </citation>
    <scope>NUCLEOTIDE SEQUENCE [LARGE SCALE GENOMIC DNA]</scope>
    <source>
        <strain evidence="5 6">DSM 11363</strain>
    </source>
</reference>
<protein>
    <submittedName>
        <fullName evidence="5">Inhibitor of the KinA pathway to sporulation, predicted exonuclease</fullName>
    </submittedName>
</protein>
<keyword evidence="1" id="KW-0540">Nuclease</keyword>
<name>A0A1I0IH05_9PSED</name>
<sequence length="210" mass="24550">MDHLPRQLDVTAVKWLRSRALSLVMKQEFEMSYWLVIDLEATTEEGGWPVAEMEIIEIGASLVNQDGREIDHFERYVRPVRRPLLTPFCRELTHIRQSFIDSALTLPAVWPQFERWIAQYRERLVAWTSWGDYDRQQLQQDWRHHQLASELASLPHINLKQRFAKARHLQKPCGLNTALQLAGMHFNGQQHRALSDARNTARLLPLVIPG</sequence>
<dbReference type="SMART" id="SM00479">
    <property type="entry name" value="EXOIII"/>
    <property type="match status" value="1"/>
</dbReference>
<dbReference type="GO" id="GO:0006259">
    <property type="term" value="P:DNA metabolic process"/>
    <property type="evidence" value="ECO:0007669"/>
    <property type="project" value="UniProtKB-ARBA"/>
</dbReference>
<keyword evidence="2" id="KW-0378">Hydrolase</keyword>
<dbReference type="InterPro" id="IPR012337">
    <property type="entry name" value="RNaseH-like_sf"/>
</dbReference>
<dbReference type="EMBL" id="FOHW01000036">
    <property type="protein sequence ID" value="SET95346.1"/>
    <property type="molecule type" value="Genomic_DNA"/>
</dbReference>
<evidence type="ECO:0000256" key="1">
    <source>
        <dbReference type="ARBA" id="ARBA00022722"/>
    </source>
</evidence>
<dbReference type="InterPro" id="IPR036397">
    <property type="entry name" value="RNaseH_sf"/>
</dbReference>
<dbReference type="InterPro" id="IPR051274">
    <property type="entry name" value="3-5_Exoribonuclease"/>
</dbReference>
<evidence type="ECO:0000256" key="3">
    <source>
        <dbReference type="ARBA" id="ARBA00022839"/>
    </source>
</evidence>
<organism evidence="5 6">
    <name type="scientific">Pseudomonas graminis</name>
    <dbReference type="NCBI Taxonomy" id="158627"/>
    <lineage>
        <taxon>Bacteria</taxon>
        <taxon>Pseudomonadati</taxon>
        <taxon>Pseudomonadota</taxon>
        <taxon>Gammaproteobacteria</taxon>
        <taxon>Pseudomonadales</taxon>
        <taxon>Pseudomonadaceae</taxon>
        <taxon>Pseudomonas</taxon>
    </lineage>
</organism>
<evidence type="ECO:0000256" key="2">
    <source>
        <dbReference type="ARBA" id="ARBA00022801"/>
    </source>
</evidence>
<dbReference type="InterPro" id="IPR047201">
    <property type="entry name" value="ERI-1_3'hExo-like"/>
</dbReference>
<dbReference type="AlphaFoldDB" id="A0A1I0IH05"/>
<proteinExistence type="predicted"/>
<dbReference type="InterPro" id="IPR013520">
    <property type="entry name" value="Ribonucl_H"/>
</dbReference>
<dbReference type="SUPFAM" id="SSF53098">
    <property type="entry name" value="Ribonuclease H-like"/>
    <property type="match status" value="1"/>
</dbReference>
<dbReference type="GO" id="GO:0003676">
    <property type="term" value="F:nucleic acid binding"/>
    <property type="evidence" value="ECO:0007669"/>
    <property type="project" value="InterPro"/>
</dbReference>
<accession>A0A1I0IH05</accession>